<dbReference type="Pfam" id="PF00150">
    <property type="entry name" value="Cellulase"/>
    <property type="match status" value="1"/>
</dbReference>
<dbReference type="InterPro" id="IPR017853">
    <property type="entry name" value="GH"/>
</dbReference>
<evidence type="ECO:0000256" key="2">
    <source>
        <dbReference type="ARBA" id="ARBA00022801"/>
    </source>
</evidence>
<dbReference type="InterPro" id="IPR013780">
    <property type="entry name" value="Glyco_hydro_b"/>
</dbReference>
<feature type="domain" description="Glycoside hydrolase family 5 C-terminal" evidence="6">
    <location>
        <begin position="358"/>
        <end position="445"/>
    </location>
</feature>
<dbReference type="GO" id="GO:0016042">
    <property type="term" value="P:lipid catabolic process"/>
    <property type="evidence" value="ECO:0007669"/>
    <property type="project" value="UniProtKB-ARBA"/>
</dbReference>
<accession>A0A5B1M9S1</accession>
<organism evidence="7 8">
    <name type="scientific">Nocardioides antri</name>
    <dbReference type="NCBI Taxonomy" id="2607659"/>
    <lineage>
        <taxon>Bacteria</taxon>
        <taxon>Bacillati</taxon>
        <taxon>Actinomycetota</taxon>
        <taxon>Actinomycetes</taxon>
        <taxon>Propionibacteriales</taxon>
        <taxon>Nocardioidaceae</taxon>
        <taxon>Nocardioides</taxon>
    </lineage>
</organism>
<name>A0A5B1M9S1_9ACTN</name>
<evidence type="ECO:0000313" key="8">
    <source>
        <dbReference type="Proteomes" id="UP000324351"/>
    </source>
</evidence>
<keyword evidence="2 4" id="KW-0378">Hydrolase</keyword>
<evidence type="ECO:0000259" key="5">
    <source>
        <dbReference type="Pfam" id="PF00150"/>
    </source>
</evidence>
<dbReference type="AlphaFoldDB" id="A0A5B1M9S1"/>
<evidence type="ECO:0000256" key="4">
    <source>
        <dbReference type="RuleBase" id="RU361153"/>
    </source>
</evidence>
<dbReference type="GO" id="GO:1901136">
    <property type="term" value="P:carbohydrate derivative catabolic process"/>
    <property type="evidence" value="ECO:0007669"/>
    <property type="project" value="UniProtKB-ARBA"/>
</dbReference>
<evidence type="ECO:0000313" key="7">
    <source>
        <dbReference type="EMBL" id="KAA1428729.1"/>
    </source>
</evidence>
<keyword evidence="3 4" id="KW-0326">Glycosidase</keyword>
<dbReference type="SUPFAM" id="SSF51445">
    <property type="entry name" value="(Trans)glycosidases"/>
    <property type="match status" value="1"/>
</dbReference>
<dbReference type="GO" id="GO:0000272">
    <property type="term" value="P:polysaccharide catabolic process"/>
    <property type="evidence" value="ECO:0007669"/>
    <property type="project" value="InterPro"/>
</dbReference>
<proteinExistence type="inferred from homology"/>
<gene>
    <name evidence="7" type="ORF">F0U47_00445</name>
</gene>
<reference evidence="7 8" key="2">
    <citation type="submission" date="2019-09" db="EMBL/GenBank/DDBJ databases">
        <authorList>
            <person name="Jin C."/>
        </authorList>
    </citation>
    <scope>NUCLEOTIDE SEQUENCE [LARGE SCALE GENOMIC DNA]</scope>
    <source>
        <strain evidence="7 8">BN140041</strain>
    </source>
</reference>
<protein>
    <submittedName>
        <fullName evidence="7">Glycoside hydrolase family 5 protein</fullName>
    </submittedName>
</protein>
<keyword evidence="8" id="KW-1185">Reference proteome</keyword>
<sequence>MLVLHGVNMVYKRPPYAPDAVGFGADDARFLVRQGFTTVRLGVIWKAVEPEPGVYDDAYLARIRRTTEVLAAAGIHVMLDFHQDLFNERFQGEGAPDWAVQDDGLPAQPQLGFPYNYFAQVALMRAFDHFWANDPGPGGVGLQDRYAAAWRHVASYFLDTPGVMGFDLFNEPWPGTLWELCANPLGCPLFDAQLEAFSQRAIDAIREVDRRTPIFYEPHVLFNNGARTHVSPTGADLGFSFHDYCLTADVGLEGTPVQDLTCSAFDDLVWQNAEAQLARTRDTPLLTEFGATTDATVLRDMVDRAAAHRFGWQYWAYCGCDDPTTTGPGAEQALVLDPAKTPAGDNIDHAKLAALVTPHPLVVAGTPARWDFDRSTQRFVTSWTTARAGSLPGRFGGGAITRIAVPTLVYGDGYRATVTGGRVVSAPDAPVLVVRQAAGALAGRVVVTPR</sequence>
<comment type="caution">
    <text evidence="7">The sequence shown here is derived from an EMBL/GenBank/DDBJ whole genome shotgun (WGS) entry which is preliminary data.</text>
</comment>
<evidence type="ECO:0000259" key="6">
    <source>
        <dbReference type="Pfam" id="PF18564"/>
    </source>
</evidence>
<dbReference type="InterPro" id="IPR001547">
    <property type="entry name" value="Glyco_hydro_5"/>
</dbReference>
<evidence type="ECO:0000256" key="1">
    <source>
        <dbReference type="ARBA" id="ARBA00005641"/>
    </source>
</evidence>
<dbReference type="Pfam" id="PF18564">
    <property type="entry name" value="Glyco_hydro_5_C"/>
    <property type="match status" value="1"/>
</dbReference>
<reference evidence="7 8" key="1">
    <citation type="submission" date="2019-09" db="EMBL/GenBank/DDBJ databases">
        <title>Nocardioides panacisoli sp. nov., isolated from the soil of a ginseng field.</title>
        <authorList>
            <person name="Cho C."/>
        </authorList>
    </citation>
    <scope>NUCLEOTIDE SEQUENCE [LARGE SCALE GENOMIC DNA]</scope>
    <source>
        <strain evidence="7 8">BN140041</strain>
    </source>
</reference>
<dbReference type="EMBL" id="VUJW01000001">
    <property type="protein sequence ID" value="KAA1428729.1"/>
    <property type="molecule type" value="Genomic_DNA"/>
</dbReference>
<evidence type="ECO:0000256" key="3">
    <source>
        <dbReference type="ARBA" id="ARBA00023295"/>
    </source>
</evidence>
<comment type="similarity">
    <text evidence="1 4">Belongs to the glycosyl hydrolase 5 (cellulase A) family.</text>
</comment>
<dbReference type="GO" id="GO:0004553">
    <property type="term" value="F:hydrolase activity, hydrolyzing O-glycosyl compounds"/>
    <property type="evidence" value="ECO:0007669"/>
    <property type="project" value="InterPro"/>
</dbReference>
<dbReference type="InterPro" id="IPR041036">
    <property type="entry name" value="GH5_C"/>
</dbReference>
<feature type="domain" description="Glycoside hydrolase family 5" evidence="5">
    <location>
        <begin position="29"/>
        <end position="318"/>
    </location>
</feature>
<dbReference type="Proteomes" id="UP000324351">
    <property type="component" value="Unassembled WGS sequence"/>
</dbReference>
<dbReference type="InterPro" id="IPR052066">
    <property type="entry name" value="Glycosphingolipid_Hydrolases"/>
</dbReference>
<dbReference type="Gene3D" id="2.60.40.1180">
    <property type="entry name" value="Golgi alpha-mannosidase II"/>
    <property type="match status" value="1"/>
</dbReference>
<dbReference type="Gene3D" id="3.20.20.80">
    <property type="entry name" value="Glycosidases"/>
    <property type="match status" value="1"/>
</dbReference>
<dbReference type="PANTHER" id="PTHR31308">
    <property type="match status" value="1"/>
</dbReference>
<dbReference type="PANTHER" id="PTHR31308:SF3">
    <property type="entry name" value="ENDOGLYCOCERAMIDASE"/>
    <property type="match status" value="1"/>
</dbReference>